<name>A0A8S3SH55_MYTED</name>
<dbReference type="InterPro" id="IPR001611">
    <property type="entry name" value="Leu-rich_rpt"/>
</dbReference>
<dbReference type="SMART" id="SM00369">
    <property type="entry name" value="LRR_TYP"/>
    <property type="match status" value="3"/>
</dbReference>
<proteinExistence type="predicted"/>
<dbReference type="PRINTS" id="PR00019">
    <property type="entry name" value="LEURICHRPT"/>
</dbReference>
<dbReference type="AlphaFoldDB" id="A0A8S3SH55"/>
<dbReference type="SUPFAM" id="SSF52058">
    <property type="entry name" value="L domain-like"/>
    <property type="match status" value="1"/>
</dbReference>
<comment type="caution">
    <text evidence="4">The sequence shown here is derived from an EMBL/GenBank/DDBJ whole genome shotgun (WGS) entry which is preliminary data.</text>
</comment>
<evidence type="ECO:0000256" key="2">
    <source>
        <dbReference type="ARBA" id="ARBA00022737"/>
    </source>
</evidence>
<dbReference type="InterPro" id="IPR055414">
    <property type="entry name" value="LRR_R13L4/SHOC2-like"/>
</dbReference>
<evidence type="ECO:0000259" key="3">
    <source>
        <dbReference type="Pfam" id="PF23598"/>
    </source>
</evidence>
<evidence type="ECO:0000313" key="5">
    <source>
        <dbReference type="Proteomes" id="UP000683360"/>
    </source>
</evidence>
<dbReference type="PANTHER" id="PTHR48051:SF1">
    <property type="entry name" value="RAS SUPPRESSOR PROTEIN 1"/>
    <property type="match status" value="1"/>
</dbReference>
<keyword evidence="5" id="KW-1185">Reference proteome</keyword>
<organism evidence="4 5">
    <name type="scientific">Mytilus edulis</name>
    <name type="common">Blue mussel</name>
    <dbReference type="NCBI Taxonomy" id="6550"/>
    <lineage>
        <taxon>Eukaryota</taxon>
        <taxon>Metazoa</taxon>
        <taxon>Spiralia</taxon>
        <taxon>Lophotrochozoa</taxon>
        <taxon>Mollusca</taxon>
        <taxon>Bivalvia</taxon>
        <taxon>Autobranchia</taxon>
        <taxon>Pteriomorphia</taxon>
        <taxon>Mytilida</taxon>
        <taxon>Mytiloidea</taxon>
        <taxon>Mytilidae</taxon>
        <taxon>Mytilinae</taxon>
        <taxon>Mytilus</taxon>
    </lineage>
</organism>
<keyword evidence="1" id="KW-0433">Leucine-rich repeat</keyword>
<evidence type="ECO:0000256" key="1">
    <source>
        <dbReference type="ARBA" id="ARBA00022614"/>
    </source>
</evidence>
<protein>
    <submittedName>
        <fullName evidence="4">CNOT6</fullName>
        <ecNumber evidence="4">3.1.13.4</ecNumber>
    </submittedName>
</protein>
<dbReference type="InterPro" id="IPR003591">
    <property type="entry name" value="Leu-rich_rpt_typical-subtyp"/>
</dbReference>
<keyword evidence="4" id="KW-0378">Hydrolase</keyword>
<dbReference type="Proteomes" id="UP000683360">
    <property type="component" value="Unassembled WGS sequence"/>
</dbReference>
<dbReference type="InterPro" id="IPR032675">
    <property type="entry name" value="LRR_dom_sf"/>
</dbReference>
<gene>
    <name evidence="4" type="ORF">MEDL_31217</name>
</gene>
<feature type="domain" description="Disease resistance R13L4/SHOC-2-like LRR" evidence="3">
    <location>
        <begin position="68"/>
        <end position="149"/>
    </location>
</feature>
<reference evidence="4" key="1">
    <citation type="submission" date="2021-03" db="EMBL/GenBank/DDBJ databases">
        <authorList>
            <person name="Bekaert M."/>
        </authorList>
    </citation>
    <scope>NUCLEOTIDE SEQUENCE</scope>
</reference>
<dbReference type="Gene3D" id="3.80.10.10">
    <property type="entry name" value="Ribonuclease Inhibitor"/>
    <property type="match status" value="1"/>
</dbReference>
<sequence>MVNILKLKILECFNEGVQMQKKDKYDKHDSPVPNRSNTFMSTEDLASGKKSVWYELEINGVVRNLSPDLFKLSHLTSLYLNGNSLSRIPCEVNKLVHLAYLDLSHNKLRSLPSELGDLTMLRELLLDYNALRVLPYELGKLFNLQNLGLSYNPLSPEIMSIFNSSNGTQKLLSYMLDNLAVSNTSCKYNHCHRLASEYTFYFILHKHPIYVV</sequence>
<dbReference type="EC" id="3.1.13.4" evidence="4"/>
<dbReference type="Pfam" id="PF23598">
    <property type="entry name" value="LRR_14"/>
    <property type="match status" value="1"/>
</dbReference>
<evidence type="ECO:0000313" key="4">
    <source>
        <dbReference type="EMBL" id="CAG2217462.1"/>
    </source>
</evidence>
<dbReference type="OrthoDB" id="1394818at2759"/>
<keyword evidence="2" id="KW-0677">Repeat</keyword>
<accession>A0A8S3SH55</accession>
<dbReference type="GO" id="GO:0004535">
    <property type="term" value="F:poly(A)-specific ribonuclease activity"/>
    <property type="evidence" value="ECO:0007669"/>
    <property type="project" value="UniProtKB-EC"/>
</dbReference>
<dbReference type="PANTHER" id="PTHR48051">
    <property type="match status" value="1"/>
</dbReference>
<dbReference type="PROSITE" id="PS51450">
    <property type="entry name" value="LRR"/>
    <property type="match status" value="1"/>
</dbReference>
<dbReference type="GO" id="GO:0005737">
    <property type="term" value="C:cytoplasm"/>
    <property type="evidence" value="ECO:0007669"/>
    <property type="project" value="TreeGrafter"/>
</dbReference>
<dbReference type="InterPro" id="IPR050216">
    <property type="entry name" value="LRR_domain-containing"/>
</dbReference>
<dbReference type="EMBL" id="CAJPWZ010001545">
    <property type="protein sequence ID" value="CAG2217462.1"/>
    <property type="molecule type" value="Genomic_DNA"/>
</dbReference>